<dbReference type="PANTHER" id="PTHR42889">
    <property type="entry name" value="BLR3681 PROTEIN"/>
    <property type="match status" value="1"/>
</dbReference>
<dbReference type="GO" id="GO:0016787">
    <property type="term" value="F:hydrolase activity"/>
    <property type="evidence" value="ECO:0007669"/>
    <property type="project" value="UniProtKB-KW"/>
</dbReference>
<keyword evidence="2" id="KW-0378">Hydrolase</keyword>
<proteinExistence type="predicted"/>
<name>M2U0Z4_9SPHN</name>
<keyword evidence="3" id="KW-1185">Reference proteome</keyword>
<sequence>MPPDFDLDPQGRRLPVKIDRTSNGEYVAPPLTPTQRLANDLAHEAASENARRLGLERRAFLITAAGAASTLAACNHAADALGERGSRFAVPEEAALDDAQAKDTLAKREFIFDVQTHCVKPDGRWINGTAGERWRRNLTEVFGQAARCGEGEYDCFSAQVLAKEVFLDSDTDVAVVSALWGEPSPTPIDYAAEAREIVAAIGGEGARALIHGGVFPQVPGQIETMDEKAQRYGVAAWKMYPQYGPDGTGIFLTDPTARAMFDRARALGVTTVAVHKGLPLPGLAYEYSSPKDMGQAAVENPDITFLTYHSGFEAEVAEGPYDPEDPKGVDRLIKAHQEAGLQRNSGNLYAEMGSMWRHFMTRPQEAAHVMGKLLKYFGEERIMWGTDSIWYGNPQDQIQAFRTFEISPEFQERYGYPALTQDAKRRIFGLNGARVYGIDVPAVTVTGELAERRAAYRAEPNPSFQTYGPKNRREVLALWNAHGGRPG</sequence>
<dbReference type="OrthoDB" id="7325417at2"/>
<evidence type="ECO:0000313" key="3">
    <source>
        <dbReference type="Proteomes" id="UP000011717"/>
    </source>
</evidence>
<evidence type="ECO:0000313" key="2">
    <source>
        <dbReference type="EMBL" id="EMD81672.1"/>
    </source>
</evidence>
<dbReference type="AlphaFoldDB" id="M2U0Z4"/>
<dbReference type="Proteomes" id="UP000011717">
    <property type="component" value="Unassembled WGS sequence"/>
</dbReference>
<feature type="domain" description="Amidohydrolase-related" evidence="1">
    <location>
        <begin position="216"/>
        <end position="438"/>
    </location>
</feature>
<dbReference type="SUPFAM" id="SSF51556">
    <property type="entry name" value="Metallo-dependent hydrolases"/>
    <property type="match status" value="1"/>
</dbReference>
<dbReference type="PATRIC" id="fig|1234595.3.peg.2961"/>
<reference evidence="2 3" key="1">
    <citation type="journal article" date="2013" name="Genome Announc.">
        <title>Draft Genome Sequence of Strain JLT2015T, Belonging to the Family Sphingomonadaceae of the Alphaproteobacteria.</title>
        <authorList>
            <person name="Tang K."/>
            <person name="Liu K."/>
            <person name="Li S."/>
            <person name="Jiao N."/>
        </authorList>
    </citation>
    <scope>NUCLEOTIDE SEQUENCE [LARGE SCALE GENOMIC DNA]</scope>
    <source>
        <strain evidence="2 3">JLT2015</strain>
    </source>
</reference>
<dbReference type="InterPro" id="IPR006680">
    <property type="entry name" value="Amidohydro-rel"/>
</dbReference>
<dbReference type="Pfam" id="PF04909">
    <property type="entry name" value="Amidohydro_2"/>
    <property type="match status" value="1"/>
</dbReference>
<dbReference type="PANTHER" id="PTHR42889:SF1">
    <property type="entry name" value="BLR3681 PROTEIN"/>
    <property type="match status" value="1"/>
</dbReference>
<accession>M2U0Z4</accession>
<dbReference type="Gene3D" id="3.20.20.140">
    <property type="entry name" value="Metal-dependent hydrolases"/>
    <property type="match status" value="1"/>
</dbReference>
<protein>
    <submittedName>
        <fullName evidence="2">Amidohydrolase 2</fullName>
    </submittedName>
</protein>
<gene>
    <name evidence="2" type="ORF">C725_2956</name>
</gene>
<dbReference type="EMBL" id="AMRV01000020">
    <property type="protein sequence ID" value="EMD81672.1"/>
    <property type="molecule type" value="Genomic_DNA"/>
</dbReference>
<organism evidence="2 3">
    <name type="scientific">Pacificimonas flava</name>
    <dbReference type="NCBI Taxonomy" id="1234595"/>
    <lineage>
        <taxon>Bacteria</taxon>
        <taxon>Pseudomonadati</taxon>
        <taxon>Pseudomonadota</taxon>
        <taxon>Alphaproteobacteria</taxon>
        <taxon>Sphingomonadales</taxon>
        <taxon>Sphingosinicellaceae</taxon>
        <taxon>Pacificimonas</taxon>
    </lineage>
</organism>
<dbReference type="InterPro" id="IPR032466">
    <property type="entry name" value="Metal_Hydrolase"/>
</dbReference>
<evidence type="ECO:0000259" key="1">
    <source>
        <dbReference type="Pfam" id="PF04909"/>
    </source>
</evidence>
<comment type="caution">
    <text evidence="2">The sequence shown here is derived from an EMBL/GenBank/DDBJ whole genome shotgun (WGS) entry which is preliminary data.</text>
</comment>
<dbReference type="RefSeq" id="WP_008603919.1">
    <property type="nucleotide sequence ID" value="NZ_AMRV01000020.1"/>
</dbReference>